<accession>X1LIQ7</accession>
<dbReference type="PANTHER" id="PTHR37478">
    <property type="match status" value="1"/>
</dbReference>
<proteinExistence type="inferred from homology"/>
<gene>
    <name evidence="2" type="ORF">S06H3_36814</name>
</gene>
<dbReference type="AlphaFoldDB" id="X1LIQ7"/>
<dbReference type="InterPro" id="IPR036388">
    <property type="entry name" value="WH-like_DNA-bd_sf"/>
</dbReference>
<evidence type="ECO:0000313" key="2">
    <source>
        <dbReference type="EMBL" id="GAI19257.1"/>
    </source>
</evidence>
<comment type="caution">
    <text evidence="2">The sequence shown here is derived from an EMBL/GenBank/DDBJ whole genome shotgun (WGS) entry which is preliminary data.</text>
</comment>
<dbReference type="Gene3D" id="1.10.10.10">
    <property type="entry name" value="Winged helix-like DNA-binding domain superfamily/Winged helix DNA-binding domain"/>
    <property type="match status" value="1"/>
</dbReference>
<dbReference type="SUPFAM" id="SSF88659">
    <property type="entry name" value="Sigma3 and sigma4 domains of RNA polymerase sigma factors"/>
    <property type="match status" value="1"/>
</dbReference>
<organism evidence="2">
    <name type="scientific">marine sediment metagenome</name>
    <dbReference type="NCBI Taxonomy" id="412755"/>
    <lineage>
        <taxon>unclassified sequences</taxon>
        <taxon>metagenomes</taxon>
        <taxon>ecological metagenomes</taxon>
    </lineage>
</organism>
<comment type="similarity">
    <text evidence="1">Belongs to the UPF0251 family.</text>
</comment>
<sequence>MGRTPKWRRVTFIPEITYFKPVGSHLKIPEEVNLSIEEAEAIHLNDLKGLVQEECAQRMSISRPTFHRVLASARSKLADALLNGKAIR</sequence>
<dbReference type="HAMAP" id="MF_00674">
    <property type="entry name" value="UPF0251"/>
    <property type="match status" value="1"/>
</dbReference>
<dbReference type="PANTHER" id="PTHR37478:SF2">
    <property type="entry name" value="UPF0251 PROTEIN TK0562"/>
    <property type="match status" value="1"/>
</dbReference>
<dbReference type="EMBL" id="BARV01022319">
    <property type="protein sequence ID" value="GAI19257.1"/>
    <property type="molecule type" value="Genomic_DNA"/>
</dbReference>
<evidence type="ECO:0000256" key="1">
    <source>
        <dbReference type="ARBA" id="ARBA00009350"/>
    </source>
</evidence>
<dbReference type="Pfam" id="PF02001">
    <property type="entry name" value="DUF134"/>
    <property type="match status" value="1"/>
</dbReference>
<name>X1LIQ7_9ZZZZ</name>
<dbReference type="InterPro" id="IPR002852">
    <property type="entry name" value="UPF0251"/>
</dbReference>
<dbReference type="InterPro" id="IPR013324">
    <property type="entry name" value="RNA_pol_sigma_r3/r4-like"/>
</dbReference>
<feature type="non-terminal residue" evidence="2">
    <location>
        <position position="88"/>
    </location>
</feature>
<reference evidence="2" key="1">
    <citation type="journal article" date="2014" name="Front. Microbiol.">
        <title>High frequency of phylogenetically diverse reductive dehalogenase-homologous genes in deep subseafloor sedimentary metagenomes.</title>
        <authorList>
            <person name="Kawai M."/>
            <person name="Futagami T."/>
            <person name="Toyoda A."/>
            <person name="Takaki Y."/>
            <person name="Nishi S."/>
            <person name="Hori S."/>
            <person name="Arai W."/>
            <person name="Tsubouchi T."/>
            <person name="Morono Y."/>
            <person name="Uchiyama I."/>
            <person name="Ito T."/>
            <person name="Fujiyama A."/>
            <person name="Inagaki F."/>
            <person name="Takami H."/>
        </authorList>
    </citation>
    <scope>NUCLEOTIDE SEQUENCE</scope>
    <source>
        <strain evidence="2">Expedition CK06-06</strain>
    </source>
</reference>
<protein>
    <submittedName>
        <fullName evidence="2">Uncharacterized protein</fullName>
    </submittedName>
</protein>